<evidence type="ECO:0008006" key="4">
    <source>
        <dbReference type="Google" id="ProtNLM"/>
    </source>
</evidence>
<dbReference type="Proteomes" id="UP000676079">
    <property type="component" value="Chromosome"/>
</dbReference>
<dbReference type="EMBL" id="CP074133">
    <property type="protein sequence ID" value="QUX23930.1"/>
    <property type="molecule type" value="Genomic_DNA"/>
</dbReference>
<proteinExistence type="predicted"/>
<feature type="signal peptide" evidence="1">
    <location>
        <begin position="1"/>
        <end position="30"/>
    </location>
</feature>
<gene>
    <name evidence="2" type="ORF">KGD84_06265</name>
</gene>
<name>A0ABX8BNV8_9ACTN</name>
<keyword evidence="3" id="KW-1185">Reference proteome</keyword>
<keyword evidence="1" id="KW-0732">Signal</keyword>
<dbReference type="RefSeq" id="WP_220565175.1">
    <property type="nucleotide sequence ID" value="NZ_CP074133.1"/>
</dbReference>
<accession>A0ABX8BNV8</accession>
<reference evidence="2 3" key="1">
    <citation type="submission" date="2021-05" db="EMBL/GenBank/DDBJ databases">
        <title>Direct Submission.</title>
        <authorList>
            <person name="Li K."/>
            <person name="Gao J."/>
        </authorList>
    </citation>
    <scope>NUCLEOTIDE SEQUENCE [LARGE SCALE GENOMIC DNA]</scope>
    <source>
        <strain evidence="2 3">Mg02</strain>
    </source>
</reference>
<feature type="chain" id="PRO_5045502175" description="DUF4232 domain-containing protein" evidence="1">
    <location>
        <begin position="31"/>
        <end position="178"/>
    </location>
</feature>
<evidence type="ECO:0000256" key="1">
    <source>
        <dbReference type="SAM" id="SignalP"/>
    </source>
</evidence>
<evidence type="ECO:0000313" key="2">
    <source>
        <dbReference type="EMBL" id="QUX23930.1"/>
    </source>
</evidence>
<evidence type="ECO:0000313" key="3">
    <source>
        <dbReference type="Proteomes" id="UP000676079"/>
    </source>
</evidence>
<organism evidence="2 3">
    <name type="scientific">Nocardiopsis changdeensis</name>
    <dbReference type="NCBI Taxonomy" id="2831969"/>
    <lineage>
        <taxon>Bacteria</taxon>
        <taxon>Bacillati</taxon>
        <taxon>Actinomycetota</taxon>
        <taxon>Actinomycetes</taxon>
        <taxon>Streptosporangiales</taxon>
        <taxon>Nocardiopsidaceae</taxon>
        <taxon>Nocardiopsis</taxon>
    </lineage>
</organism>
<protein>
    <recommendedName>
        <fullName evidence="4">DUF4232 domain-containing protein</fullName>
    </recommendedName>
</protein>
<sequence>MHAGRARITAAAGAVALAAAAALAGGAAHAGEGEDPRPCRSDDFRVTEIDRGAAAGTMYVEFGLDRTGGGDPCLMSDRFGVHWTDVPGGDRVGEWARYSEEIRDPWVVPGDGRALLTMAQAEPGNFDPGDCGEVLTATGITVYQEFHGDPGVHGELSAPVRVCELEAGAPSMSVSPDG</sequence>